<accession>A0ABP0QI68</accession>
<gene>
    <name evidence="2" type="ORF">CCMP2556_LOCUS42413</name>
</gene>
<feature type="region of interest" description="Disordered" evidence="1">
    <location>
        <begin position="90"/>
        <end position="112"/>
    </location>
</feature>
<keyword evidence="3" id="KW-1185">Reference proteome</keyword>
<comment type="caution">
    <text evidence="2">The sequence shown here is derived from an EMBL/GenBank/DDBJ whole genome shotgun (WGS) entry which is preliminary data.</text>
</comment>
<dbReference type="Proteomes" id="UP001642484">
    <property type="component" value="Unassembled WGS sequence"/>
</dbReference>
<evidence type="ECO:0000256" key="1">
    <source>
        <dbReference type="SAM" id="MobiDB-lite"/>
    </source>
</evidence>
<proteinExistence type="predicted"/>
<feature type="region of interest" description="Disordered" evidence="1">
    <location>
        <begin position="133"/>
        <end position="185"/>
    </location>
</feature>
<name>A0ABP0QI68_9DINO</name>
<protein>
    <submittedName>
        <fullName evidence="2">Uncharacterized protein</fullName>
    </submittedName>
</protein>
<evidence type="ECO:0000313" key="3">
    <source>
        <dbReference type="Proteomes" id="UP001642484"/>
    </source>
</evidence>
<dbReference type="EMBL" id="CAXAMN010024583">
    <property type="protein sequence ID" value="CAK9087828.1"/>
    <property type="molecule type" value="Genomic_DNA"/>
</dbReference>
<sequence length="602" mass="69631">MQIRSRFTCKRRGVRRWLFAKEMDSRFGHEIAEAMRERKTHDEELCKKEIRYHPECPKQKEYLQYLCLIEDSEEDEHCEEVDQLFSCLDRDNDSSSSSAGKTKGKKQKAGNVHQHYTIKSQCNAPPCLIVQGKTGTDKKKEKEPKKVKDKTKKTGKDKTEKTEAAKTESPEQKSAREEARGHTTTWTAKLATYKGKRNASRDFFRNTTLPVEPDLVTVTCKDCAGKPYETQMDILLPDKILEYLIAECKFTLSDQLVQRYWAHLEHVQDEWAMNTALFRQHATNSVWPLGFYGDEACIGLQGNPTLQIWGLWMNIILYRPRATRLSRFLLFAIESDQVVSVAETIFPVLQVLTTSFNKIAEDGVCGRRCLVAEIRGDQAFHRYIFMHQSWWRKTCMCFRCSARSDMSRLSYLHPECHWRATIRSTQEFVRQELPTNNLCPLIDLHFFSVCLLKHCSLHIINLGLLGVCNGSVLGMLLEMGYFGDTSDGYQEPLNTAFTQFNAWRRIHKVPSSQRSFSARALQRANYGYYLNAKGYNSRVICEWLLGTVVHVNQSDQYCNADNRSRLCEAALRGICRYFGLTERSMRHLRHGCSTKRRHPGRC</sequence>
<feature type="compositionally biased region" description="Basic and acidic residues" evidence="1">
    <location>
        <begin position="135"/>
        <end position="181"/>
    </location>
</feature>
<evidence type="ECO:0000313" key="2">
    <source>
        <dbReference type="EMBL" id="CAK9087828.1"/>
    </source>
</evidence>
<reference evidence="2 3" key="1">
    <citation type="submission" date="2024-02" db="EMBL/GenBank/DDBJ databases">
        <authorList>
            <person name="Chen Y."/>
            <person name="Shah S."/>
            <person name="Dougan E. K."/>
            <person name="Thang M."/>
            <person name="Chan C."/>
        </authorList>
    </citation>
    <scope>NUCLEOTIDE SEQUENCE [LARGE SCALE GENOMIC DNA]</scope>
</reference>
<organism evidence="2 3">
    <name type="scientific">Durusdinium trenchii</name>
    <dbReference type="NCBI Taxonomy" id="1381693"/>
    <lineage>
        <taxon>Eukaryota</taxon>
        <taxon>Sar</taxon>
        <taxon>Alveolata</taxon>
        <taxon>Dinophyceae</taxon>
        <taxon>Suessiales</taxon>
        <taxon>Symbiodiniaceae</taxon>
        <taxon>Durusdinium</taxon>
    </lineage>
</organism>